<accession>R0LU87</accession>
<dbReference type="Proteomes" id="UP000296049">
    <property type="component" value="Unassembled WGS sequence"/>
</dbReference>
<reference evidence="3" key="1">
    <citation type="journal article" date="2013" name="Nat. Genet.">
        <title>The duck genome and transcriptome provide insight into an avian influenza virus reservoir species.</title>
        <authorList>
            <person name="Huang Y."/>
            <person name="Li Y."/>
            <person name="Burt D.W."/>
            <person name="Chen H."/>
            <person name="Zhang Y."/>
            <person name="Qian W."/>
            <person name="Kim H."/>
            <person name="Gan S."/>
            <person name="Zhao Y."/>
            <person name="Li J."/>
            <person name="Yi K."/>
            <person name="Feng H."/>
            <person name="Zhu P."/>
            <person name="Li B."/>
            <person name="Liu Q."/>
            <person name="Fairley S."/>
            <person name="Magor K.E."/>
            <person name="Du Z."/>
            <person name="Hu X."/>
            <person name="Goodman L."/>
            <person name="Tafer H."/>
            <person name="Vignal A."/>
            <person name="Lee T."/>
            <person name="Kim K.W."/>
            <person name="Sheng Z."/>
            <person name="An Y."/>
            <person name="Searle S."/>
            <person name="Herrero J."/>
            <person name="Groenen M.A."/>
            <person name="Crooijmans R.P."/>
            <person name="Faraut T."/>
            <person name="Cai Q."/>
            <person name="Webster R.G."/>
            <person name="Aldridge J.R."/>
            <person name="Warren W.C."/>
            <person name="Bartschat S."/>
            <person name="Kehr S."/>
            <person name="Marz M."/>
            <person name="Stadler P.F."/>
            <person name="Smith J."/>
            <person name="Kraus R.H."/>
            <person name="Zhao Y."/>
            <person name="Ren L."/>
            <person name="Fei J."/>
            <person name="Morisson M."/>
            <person name="Kaiser P."/>
            <person name="Griffin D.K."/>
            <person name="Rao M."/>
            <person name="Pitel F."/>
            <person name="Wang J."/>
            <person name="Li N."/>
        </authorList>
    </citation>
    <scope>NUCLEOTIDE SEQUENCE [LARGE SCALE GENOMIC DNA]</scope>
</reference>
<keyword evidence="3" id="KW-1185">Reference proteome</keyword>
<feature type="non-terminal residue" evidence="2">
    <location>
        <position position="142"/>
    </location>
</feature>
<gene>
    <name evidence="2" type="ORF">Anapl_16263</name>
</gene>
<name>R0LU87_ANAPL</name>
<evidence type="ECO:0000313" key="3">
    <source>
        <dbReference type="Proteomes" id="UP000296049"/>
    </source>
</evidence>
<feature type="region of interest" description="Disordered" evidence="1">
    <location>
        <begin position="67"/>
        <end position="86"/>
    </location>
</feature>
<sequence>MCIYTHAHVPALPPSCSLLHKQNAPFQKPSSLLRSHNTIFPPGIRTMHDSDIYNNCFSSTFTWKKKKREKNRKANEQEKLSQKQMQSDEINGSRFFFSMYIFSCFKQHTQSPLYTRQSYKILLCHTKEIHDSKVPKMQSTFI</sequence>
<dbReference type="EMBL" id="KB742819">
    <property type="protein sequence ID" value="EOB03963.1"/>
    <property type="molecule type" value="Genomic_DNA"/>
</dbReference>
<dbReference type="AlphaFoldDB" id="R0LU87"/>
<protein>
    <submittedName>
        <fullName evidence="2">Uncharacterized protein</fullName>
    </submittedName>
</protein>
<evidence type="ECO:0000256" key="1">
    <source>
        <dbReference type="SAM" id="MobiDB-lite"/>
    </source>
</evidence>
<feature type="compositionally biased region" description="Basic and acidic residues" evidence="1">
    <location>
        <begin position="72"/>
        <end position="81"/>
    </location>
</feature>
<evidence type="ECO:0000313" key="2">
    <source>
        <dbReference type="EMBL" id="EOB03963.1"/>
    </source>
</evidence>
<organism evidence="2 3">
    <name type="scientific">Anas platyrhynchos</name>
    <name type="common">Mallard</name>
    <name type="synonym">Anas boschas</name>
    <dbReference type="NCBI Taxonomy" id="8839"/>
    <lineage>
        <taxon>Eukaryota</taxon>
        <taxon>Metazoa</taxon>
        <taxon>Chordata</taxon>
        <taxon>Craniata</taxon>
        <taxon>Vertebrata</taxon>
        <taxon>Euteleostomi</taxon>
        <taxon>Archelosauria</taxon>
        <taxon>Archosauria</taxon>
        <taxon>Dinosauria</taxon>
        <taxon>Saurischia</taxon>
        <taxon>Theropoda</taxon>
        <taxon>Coelurosauria</taxon>
        <taxon>Aves</taxon>
        <taxon>Neognathae</taxon>
        <taxon>Galloanserae</taxon>
        <taxon>Anseriformes</taxon>
        <taxon>Anatidae</taxon>
        <taxon>Anatinae</taxon>
        <taxon>Anas</taxon>
    </lineage>
</organism>
<proteinExistence type="predicted"/>